<dbReference type="InterPro" id="IPR016143">
    <property type="entry name" value="Citrate_synth-like_sm_a-sub"/>
</dbReference>
<keyword evidence="4" id="KW-0808">Transferase</keyword>
<dbReference type="Proteomes" id="UP001500975">
    <property type="component" value="Unassembled WGS sequence"/>
</dbReference>
<accession>A0ABP8IC52</accession>
<dbReference type="InterPro" id="IPR002020">
    <property type="entry name" value="Citrate_synthase"/>
</dbReference>
<keyword evidence="6" id="KW-1185">Reference proteome</keyword>
<dbReference type="EC" id="2.3.3.16" evidence="3"/>
<dbReference type="CDD" id="cd06102">
    <property type="entry name" value="citrate_synt_like_2"/>
    <property type="match status" value="1"/>
</dbReference>
<dbReference type="Gene3D" id="1.10.230.10">
    <property type="entry name" value="Cytochrome P450-Terp, domain 2"/>
    <property type="match status" value="1"/>
</dbReference>
<evidence type="ECO:0000256" key="4">
    <source>
        <dbReference type="ARBA" id="ARBA00022679"/>
    </source>
</evidence>
<gene>
    <name evidence="5" type="ORF">GCM10023165_48240</name>
</gene>
<dbReference type="PRINTS" id="PR00143">
    <property type="entry name" value="CITRTSNTHASE"/>
</dbReference>
<evidence type="ECO:0000313" key="5">
    <source>
        <dbReference type="EMBL" id="GAA4355761.1"/>
    </source>
</evidence>
<dbReference type="PANTHER" id="PTHR11739:SF4">
    <property type="entry name" value="CITRATE SYNTHASE, PEROXISOMAL"/>
    <property type="match status" value="1"/>
</dbReference>
<comment type="caution">
    <text evidence="5">The sequence shown here is derived from an EMBL/GenBank/DDBJ whole genome shotgun (WGS) entry which is preliminary data.</text>
</comment>
<dbReference type="Pfam" id="PF00285">
    <property type="entry name" value="Citrate_synt"/>
    <property type="match status" value="1"/>
</dbReference>
<name>A0ABP8IC52_9BURK</name>
<dbReference type="EMBL" id="BAABGJ010000080">
    <property type="protein sequence ID" value="GAA4355761.1"/>
    <property type="molecule type" value="Genomic_DNA"/>
</dbReference>
<evidence type="ECO:0000256" key="1">
    <source>
        <dbReference type="ARBA" id="ARBA00004751"/>
    </source>
</evidence>
<dbReference type="SUPFAM" id="SSF48256">
    <property type="entry name" value="Citrate synthase"/>
    <property type="match status" value="1"/>
</dbReference>
<dbReference type="InterPro" id="IPR036969">
    <property type="entry name" value="Citrate_synthase_sf"/>
</dbReference>
<reference evidence="6" key="1">
    <citation type="journal article" date="2019" name="Int. J. Syst. Evol. Microbiol.">
        <title>The Global Catalogue of Microorganisms (GCM) 10K type strain sequencing project: providing services to taxonomists for standard genome sequencing and annotation.</title>
        <authorList>
            <consortium name="The Broad Institute Genomics Platform"/>
            <consortium name="The Broad Institute Genome Sequencing Center for Infectious Disease"/>
            <person name="Wu L."/>
            <person name="Ma J."/>
        </authorList>
    </citation>
    <scope>NUCLEOTIDE SEQUENCE [LARGE SCALE GENOMIC DNA]</scope>
    <source>
        <strain evidence="6">JCM 17804</strain>
    </source>
</reference>
<protein>
    <recommendedName>
        <fullName evidence="3">citrate synthase (unknown stereospecificity)</fullName>
        <ecNumber evidence="3">2.3.3.16</ecNumber>
    </recommendedName>
</protein>
<dbReference type="PANTHER" id="PTHR11739">
    <property type="entry name" value="CITRATE SYNTHASE"/>
    <property type="match status" value="1"/>
</dbReference>
<evidence type="ECO:0000313" key="6">
    <source>
        <dbReference type="Proteomes" id="UP001500975"/>
    </source>
</evidence>
<proteinExistence type="inferred from homology"/>
<comment type="pathway">
    <text evidence="1">Carbohydrate metabolism; tricarboxylic acid cycle; isocitrate from oxaloacetate: step 1/2.</text>
</comment>
<organism evidence="5 6">
    <name type="scientific">Variovorax defluvii</name>
    <dbReference type="NCBI Taxonomy" id="913761"/>
    <lineage>
        <taxon>Bacteria</taxon>
        <taxon>Pseudomonadati</taxon>
        <taxon>Pseudomonadota</taxon>
        <taxon>Betaproteobacteria</taxon>
        <taxon>Burkholderiales</taxon>
        <taxon>Comamonadaceae</taxon>
        <taxon>Variovorax</taxon>
    </lineage>
</organism>
<evidence type="ECO:0000256" key="3">
    <source>
        <dbReference type="ARBA" id="ARBA00012972"/>
    </source>
</evidence>
<dbReference type="InterPro" id="IPR016142">
    <property type="entry name" value="Citrate_synth-like_lrg_a-sub"/>
</dbReference>
<sequence>MAEACRLLEVQPQTVYAYVSRGKLEVMPDPADTRRSLYRAEDVAALARRKQAGRKHETLATNTLFGVEPSIPTSLSSFHRGRLYYRGQDAVALAGSASLEDVARLLWDAQQPVDFGIRRAVRAGKPGRVAAFTALAALAAGGHSTRGRLTRVLHAEAQSLVGQLADCFGAQKAEQPLHLRFAQGWNQSPQVAELLRTAMVLLVDHELTSSAFTTRIAASTGASLPACLLAGLSTLSGPLHGDASGRVQVLFGEVERLGEDQVITHYLSSGLPLAGFGHHLYPDGDPRAAALLSLFEPPPAIARFIGKATELTGLKPNIDVALAALVAHHQLPADAAFGLFATARSVGLLAHGLEQLEVTQVIRPRGRYVGRMPEATQGVRP</sequence>
<evidence type="ECO:0000256" key="2">
    <source>
        <dbReference type="ARBA" id="ARBA00010566"/>
    </source>
</evidence>
<dbReference type="Gene3D" id="1.10.580.10">
    <property type="entry name" value="Citrate Synthase, domain 1"/>
    <property type="match status" value="1"/>
</dbReference>
<comment type="similarity">
    <text evidence="2">Belongs to the citrate synthase family.</text>
</comment>